<sequence length="323" mass="36121">MPSDILFNMINNIKFFWEVLKDTFTEWNNSSASKDSASLAYYAIFSIPGLLIIIIWVLGNFFGEEAIRGQISTQISGIMGPDVAKSIEGMLAGALIDKKNIFMKAIGVGALVFGSTTLFFQLQHTLNSLWDVESAPKKALIKFLLDRANSLGMILILGFLLMITMVLSSLISLFNTIITQYFGFETYLLVEVVNFSIGFGLVMLLFALMFKVLPDIQIAWKSVWRGAFLTTVLFTLGKFLLSLYFSQVKPTSAFGAAGTVILIMMWINYSCMLIFFGAKFTKVYTYKKGYKVTLSKHARWSAAKLYADSLKQTPGEKISNEKI</sequence>
<evidence type="ECO:0000256" key="6">
    <source>
        <dbReference type="SAM" id="Phobius"/>
    </source>
</evidence>
<dbReference type="STRING" id="112234.SAMN05421768_105207"/>
<feature type="transmembrane region" description="Helical" evidence="6">
    <location>
        <begin position="253"/>
        <end position="278"/>
    </location>
</feature>
<proteinExistence type="predicted"/>
<dbReference type="Proteomes" id="UP000186106">
    <property type="component" value="Unassembled WGS sequence"/>
</dbReference>
<dbReference type="PANTHER" id="PTHR30213:SF1">
    <property type="entry name" value="INNER MEMBRANE PROTEIN YHJD"/>
    <property type="match status" value="1"/>
</dbReference>
<feature type="transmembrane region" description="Helical" evidence="6">
    <location>
        <begin position="151"/>
        <end position="174"/>
    </location>
</feature>
<feature type="transmembrane region" description="Helical" evidence="6">
    <location>
        <begin position="186"/>
        <end position="210"/>
    </location>
</feature>
<feature type="transmembrane region" description="Helical" evidence="6">
    <location>
        <begin position="39"/>
        <end position="59"/>
    </location>
</feature>
<evidence type="ECO:0000256" key="5">
    <source>
        <dbReference type="ARBA" id="ARBA00023136"/>
    </source>
</evidence>
<keyword evidence="2" id="KW-1003">Cell membrane</keyword>
<keyword evidence="5 6" id="KW-0472">Membrane</keyword>
<name>A0A1N7IGZ7_9FLAO</name>
<feature type="transmembrane region" description="Helical" evidence="6">
    <location>
        <begin position="101"/>
        <end position="120"/>
    </location>
</feature>
<evidence type="ECO:0000256" key="1">
    <source>
        <dbReference type="ARBA" id="ARBA00004651"/>
    </source>
</evidence>
<reference evidence="7 8" key="1">
    <citation type="submission" date="2017-01" db="EMBL/GenBank/DDBJ databases">
        <authorList>
            <person name="Mah S.A."/>
            <person name="Swanson W.J."/>
            <person name="Moy G.W."/>
            <person name="Vacquier V.D."/>
        </authorList>
    </citation>
    <scope>NUCLEOTIDE SEQUENCE [LARGE SCALE GENOMIC DNA]</scope>
    <source>
        <strain evidence="7 8">DSM 16927</strain>
    </source>
</reference>
<dbReference type="EMBL" id="FTNZ01000005">
    <property type="protein sequence ID" value="SIS36363.1"/>
    <property type="molecule type" value="Genomic_DNA"/>
</dbReference>
<evidence type="ECO:0000313" key="8">
    <source>
        <dbReference type="Proteomes" id="UP000186106"/>
    </source>
</evidence>
<gene>
    <name evidence="7" type="ORF">SAMN05421768_105207</name>
</gene>
<comment type="subcellular location">
    <subcellularLocation>
        <location evidence="1">Cell membrane</location>
        <topology evidence="1">Multi-pass membrane protein</topology>
    </subcellularLocation>
</comment>
<dbReference type="AlphaFoldDB" id="A0A1N7IGZ7"/>
<evidence type="ECO:0000256" key="2">
    <source>
        <dbReference type="ARBA" id="ARBA00022475"/>
    </source>
</evidence>
<protein>
    <submittedName>
        <fullName evidence="7">Membrane protein</fullName>
    </submittedName>
</protein>
<evidence type="ECO:0000256" key="4">
    <source>
        <dbReference type="ARBA" id="ARBA00022989"/>
    </source>
</evidence>
<evidence type="ECO:0000313" key="7">
    <source>
        <dbReference type="EMBL" id="SIS36363.1"/>
    </source>
</evidence>
<evidence type="ECO:0000256" key="3">
    <source>
        <dbReference type="ARBA" id="ARBA00022692"/>
    </source>
</evidence>
<dbReference type="PIRSF" id="PIRSF035875">
    <property type="entry name" value="RNase_BN"/>
    <property type="match status" value="1"/>
</dbReference>
<organism evidence="7 8">
    <name type="scientific">Chryseobacterium joostei</name>
    <dbReference type="NCBI Taxonomy" id="112234"/>
    <lineage>
        <taxon>Bacteria</taxon>
        <taxon>Pseudomonadati</taxon>
        <taxon>Bacteroidota</taxon>
        <taxon>Flavobacteriia</taxon>
        <taxon>Flavobacteriales</taxon>
        <taxon>Weeksellaceae</taxon>
        <taxon>Chryseobacterium group</taxon>
        <taxon>Chryseobacterium</taxon>
    </lineage>
</organism>
<keyword evidence="3 6" id="KW-0812">Transmembrane</keyword>
<keyword evidence="4 6" id="KW-1133">Transmembrane helix</keyword>
<dbReference type="GO" id="GO:0005886">
    <property type="term" value="C:plasma membrane"/>
    <property type="evidence" value="ECO:0007669"/>
    <property type="project" value="UniProtKB-SubCell"/>
</dbReference>
<feature type="transmembrane region" description="Helical" evidence="6">
    <location>
        <begin position="222"/>
        <end position="241"/>
    </location>
</feature>
<dbReference type="PANTHER" id="PTHR30213">
    <property type="entry name" value="INNER MEMBRANE PROTEIN YHJD"/>
    <property type="match status" value="1"/>
</dbReference>
<accession>A0A1N7IGZ7</accession>
<dbReference type="InterPro" id="IPR017039">
    <property type="entry name" value="Virul_fac_BrkB"/>
</dbReference>
<dbReference type="Pfam" id="PF03631">
    <property type="entry name" value="Virul_fac_BrkB"/>
    <property type="match status" value="1"/>
</dbReference>